<accession>A0A9Q1J8V5</accession>
<dbReference type="Pfam" id="PF07686">
    <property type="entry name" value="V-set"/>
    <property type="match status" value="1"/>
</dbReference>
<dbReference type="InterPro" id="IPR013783">
    <property type="entry name" value="Ig-like_fold"/>
</dbReference>
<keyword evidence="5" id="KW-0472">Membrane</keyword>
<dbReference type="PANTHER" id="PTHR19433:SF133">
    <property type="entry name" value="IMMUNE-TYPE RECEPTOR 5 PRECURSOR-RELATED"/>
    <property type="match status" value="1"/>
</dbReference>
<evidence type="ECO:0000256" key="6">
    <source>
        <dbReference type="ARBA" id="ARBA00023157"/>
    </source>
</evidence>
<evidence type="ECO:0000259" key="9">
    <source>
        <dbReference type="PROSITE" id="PS50835"/>
    </source>
</evidence>
<reference evidence="10" key="1">
    <citation type="journal article" date="2023" name="Science">
        <title>Genome structures resolve the early diversification of teleost fishes.</title>
        <authorList>
            <person name="Parey E."/>
            <person name="Louis A."/>
            <person name="Montfort J."/>
            <person name="Bouchez O."/>
            <person name="Roques C."/>
            <person name="Iampietro C."/>
            <person name="Lluch J."/>
            <person name="Castinel A."/>
            <person name="Donnadieu C."/>
            <person name="Desvignes T."/>
            <person name="Floi Bucao C."/>
            <person name="Jouanno E."/>
            <person name="Wen M."/>
            <person name="Mejri S."/>
            <person name="Dirks R."/>
            <person name="Jansen H."/>
            <person name="Henkel C."/>
            <person name="Chen W.J."/>
            <person name="Zahm M."/>
            <person name="Cabau C."/>
            <person name="Klopp C."/>
            <person name="Thompson A.W."/>
            <person name="Robinson-Rechavi M."/>
            <person name="Braasch I."/>
            <person name="Lecointre G."/>
            <person name="Bobe J."/>
            <person name="Postlethwait J.H."/>
            <person name="Berthelot C."/>
            <person name="Roest Crollius H."/>
            <person name="Guiguen Y."/>
        </authorList>
    </citation>
    <scope>NUCLEOTIDE SEQUENCE</scope>
    <source>
        <strain evidence="10">WJC10195</strain>
    </source>
</reference>
<keyword evidence="11" id="KW-1185">Reference proteome</keyword>
<gene>
    <name evidence="10" type="ORF">SKAU_G00053410</name>
</gene>
<proteinExistence type="predicted"/>
<keyword evidence="3 8" id="KW-0732">Signal</keyword>
<keyword evidence="2" id="KW-1003">Cell membrane</keyword>
<dbReference type="CDD" id="cd00099">
    <property type="entry name" value="IgV"/>
    <property type="match status" value="1"/>
</dbReference>
<dbReference type="SUPFAM" id="SSF48726">
    <property type="entry name" value="Immunoglobulin"/>
    <property type="match status" value="1"/>
</dbReference>
<protein>
    <recommendedName>
        <fullName evidence="9">Ig-like domain-containing protein</fullName>
    </recommendedName>
</protein>
<dbReference type="OrthoDB" id="8947657at2759"/>
<dbReference type="Gene3D" id="2.60.40.10">
    <property type="entry name" value="Immunoglobulins"/>
    <property type="match status" value="1"/>
</dbReference>
<dbReference type="PROSITE" id="PS50835">
    <property type="entry name" value="IG_LIKE"/>
    <property type="match status" value="1"/>
</dbReference>
<evidence type="ECO:0000256" key="1">
    <source>
        <dbReference type="ARBA" id="ARBA00004236"/>
    </source>
</evidence>
<evidence type="ECO:0000256" key="4">
    <source>
        <dbReference type="ARBA" id="ARBA00022859"/>
    </source>
</evidence>
<dbReference type="InterPro" id="IPR052051">
    <property type="entry name" value="TCR_complex_component"/>
</dbReference>
<dbReference type="Proteomes" id="UP001152622">
    <property type="component" value="Chromosome 2"/>
</dbReference>
<comment type="subcellular location">
    <subcellularLocation>
        <location evidence="1">Cell membrane</location>
    </subcellularLocation>
</comment>
<dbReference type="SMART" id="SM00406">
    <property type="entry name" value="IGv"/>
    <property type="match status" value="1"/>
</dbReference>
<sequence>MKFLLFWSIILSGLRCQASTYMSVTEGQRAILDCQLHTDNSNRTVSWYKQIPRERPHLVLSYSTSNASQVSYGHGFNSSRFTVLNKANETYQHQLIIIATKKYDTAVYYCGLSSKL</sequence>
<keyword evidence="4" id="KW-0391">Immunity</keyword>
<feature type="chain" id="PRO_5040496445" description="Ig-like domain-containing protein" evidence="8">
    <location>
        <begin position="17"/>
        <end position="116"/>
    </location>
</feature>
<evidence type="ECO:0000256" key="2">
    <source>
        <dbReference type="ARBA" id="ARBA00022475"/>
    </source>
</evidence>
<evidence type="ECO:0000313" key="10">
    <source>
        <dbReference type="EMBL" id="KAJ8374761.1"/>
    </source>
</evidence>
<dbReference type="GO" id="GO:0002376">
    <property type="term" value="P:immune system process"/>
    <property type="evidence" value="ECO:0007669"/>
    <property type="project" value="UniProtKB-KW"/>
</dbReference>
<dbReference type="InterPro" id="IPR013106">
    <property type="entry name" value="Ig_V-set"/>
</dbReference>
<comment type="caution">
    <text evidence="10">The sequence shown here is derived from an EMBL/GenBank/DDBJ whole genome shotgun (WGS) entry which is preliminary data.</text>
</comment>
<evidence type="ECO:0000256" key="5">
    <source>
        <dbReference type="ARBA" id="ARBA00023136"/>
    </source>
</evidence>
<dbReference type="AlphaFoldDB" id="A0A9Q1J8V5"/>
<feature type="domain" description="Ig-like" evidence="9">
    <location>
        <begin position="24"/>
        <end position="116"/>
    </location>
</feature>
<dbReference type="GO" id="GO:0009617">
    <property type="term" value="P:response to bacterium"/>
    <property type="evidence" value="ECO:0007669"/>
    <property type="project" value="TreeGrafter"/>
</dbReference>
<keyword evidence="7" id="KW-0325">Glycoprotein</keyword>
<dbReference type="InterPro" id="IPR036179">
    <property type="entry name" value="Ig-like_dom_sf"/>
</dbReference>
<dbReference type="EMBL" id="JAINUF010000002">
    <property type="protein sequence ID" value="KAJ8374761.1"/>
    <property type="molecule type" value="Genomic_DNA"/>
</dbReference>
<evidence type="ECO:0000256" key="3">
    <source>
        <dbReference type="ARBA" id="ARBA00022729"/>
    </source>
</evidence>
<dbReference type="GO" id="GO:0005886">
    <property type="term" value="C:plasma membrane"/>
    <property type="evidence" value="ECO:0007669"/>
    <property type="project" value="UniProtKB-SubCell"/>
</dbReference>
<dbReference type="InterPro" id="IPR007110">
    <property type="entry name" value="Ig-like_dom"/>
</dbReference>
<evidence type="ECO:0000256" key="8">
    <source>
        <dbReference type="SAM" id="SignalP"/>
    </source>
</evidence>
<evidence type="ECO:0000256" key="7">
    <source>
        <dbReference type="ARBA" id="ARBA00023180"/>
    </source>
</evidence>
<organism evidence="10 11">
    <name type="scientific">Synaphobranchus kaupii</name>
    <name type="common">Kaup's arrowtooth eel</name>
    <dbReference type="NCBI Taxonomy" id="118154"/>
    <lineage>
        <taxon>Eukaryota</taxon>
        <taxon>Metazoa</taxon>
        <taxon>Chordata</taxon>
        <taxon>Craniata</taxon>
        <taxon>Vertebrata</taxon>
        <taxon>Euteleostomi</taxon>
        <taxon>Actinopterygii</taxon>
        <taxon>Neopterygii</taxon>
        <taxon>Teleostei</taxon>
        <taxon>Anguilliformes</taxon>
        <taxon>Synaphobranchidae</taxon>
        <taxon>Synaphobranchus</taxon>
    </lineage>
</organism>
<evidence type="ECO:0000313" key="11">
    <source>
        <dbReference type="Proteomes" id="UP001152622"/>
    </source>
</evidence>
<dbReference type="PANTHER" id="PTHR19433">
    <property type="entry name" value="T-CELL RECEPTOR ALPHA CHAIN V REGION-RELATED"/>
    <property type="match status" value="1"/>
</dbReference>
<name>A0A9Q1J8V5_SYNKA</name>
<feature type="signal peptide" evidence="8">
    <location>
        <begin position="1"/>
        <end position="16"/>
    </location>
</feature>
<keyword evidence="6" id="KW-1015">Disulfide bond</keyword>